<dbReference type="Proteomes" id="UP000337189">
    <property type="component" value="Unassembled WGS sequence"/>
</dbReference>
<sequence length="90" mass="9568">MLKNLLTLRALRLAPLMLLMNGCASSLPNIPPPRDIPPLPAEARQPEGEQIPSICSQGCSAGLTKLRENSLNLLTLPTSQGLPVSAVTTR</sequence>
<keyword evidence="1" id="KW-0732">Signal</keyword>
<evidence type="ECO:0000313" key="3">
    <source>
        <dbReference type="Proteomes" id="UP000337189"/>
    </source>
</evidence>
<proteinExistence type="predicted"/>
<protein>
    <submittedName>
        <fullName evidence="2">Uncharacterized protein</fullName>
    </submittedName>
</protein>
<organism evidence="2 3">
    <name type="scientific">Pandoraea communis</name>
    <dbReference type="NCBI Taxonomy" id="2508297"/>
    <lineage>
        <taxon>Bacteria</taxon>
        <taxon>Pseudomonadati</taxon>
        <taxon>Pseudomonadota</taxon>
        <taxon>Betaproteobacteria</taxon>
        <taxon>Burkholderiales</taxon>
        <taxon>Burkholderiaceae</taxon>
        <taxon>Pandoraea</taxon>
    </lineage>
</organism>
<feature type="chain" id="PRO_5022909529" evidence="1">
    <location>
        <begin position="27"/>
        <end position="90"/>
    </location>
</feature>
<dbReference type="AlphaFoldDB" id="A0A5E4TWG5"/>
<dbReference type="EMBL" id="CABPSJ010000002">
    <property type="protein sequence ID" value="VVD90269.1"/>
    <property type="molecule type" value="Genomic_DNA"/>
</dbReference>
<accession>A0A5E4TWG5</accession>
<evidence type="ECO:0000313" key="2">
    <source>
        <dbReference type="EMBL" id="VVD90269.1"/>
    </source>
</evidence>
<gene>
    <name evidence="2" type="ORF">PCO31110_01580</name>
</gene>
<reference evidence="2 3" key="1">
    <citation type="submission" date="2019-08" db="EMBL/GenBank/DDBJ databases">
        <authorList>
            <person name="Peeters C."/>
        </authorList>
    </citation>
    <scope>NUCLEOTIDE SEQUENCE [LARGE SCALE GENOMIC DNA]</scope>
    <source>
        <strain evidence="2 3">LMG 31110</strain>
    </source>
</reference>
<feature type="signal peptide" evidence="1">
    <location>
        <begin position="1"/>
        <end position="26"/>
    </location>
</feature>
<name>A0A5E4TWG5_9BURK</name>
<evidence type="ECO:0000256" key="1">
    <source>
        <dbReference type="SAM" id="SignalP"/>
    </source>
</evidence>